<feature type="signal peptide" evidence="1">
    <location>
        <begin position="1"/>
        <end position="26"/>
    </location>
</feature>
<reference evidence="2" key="2">
    <citation type="submission" date="2023-06" db="EMBL/GenBank/DDBJ databases">
        <authorList>
            <consortium name="Lawrence Berkeley National Laboratory"/>
            <person name="Mondo S.J."/>
            <person name="Hensen N."/>
            <person name="Bonometti L."/>
            <person name="Westerberg I."/>
            <person name="Brannstrom I.O."/>
            <person name="Guillou S."/>
            <person name="Cros-Aarteil S."/>
            <person name="Calhoun S."/>
            <person name="Haridas S."/>
            <person name="Kuo A."/>
            <person name="Pangilinan J."/>
            <person name="Riley R."/>
            <person name="Labutti K."/>
            <person name="Andreopoulos B."/>
            <person name="Lipzen A."/>
            <person name="Chen C."/>
            <person name="Yanf M."/>
            <person name="Daum C."/>
            <person name="Ng V."/>
            <person name="Clum A."/>
            <person name="Steindorff A."/>
            <person name="Ohm R."/>
            <person name="Martin F."/>
            <person name="Silar P."/>
            <person name="Natvig D."/>
            <person name="Lalanne C."/>
            <person name="Gautier V."/>
            <person name="Ament-Velasquez S.L."/>
            <person name="Kruys A."/>
            <person name="Hutchinson M.I."/>
            <person name="Powell A.J."/>
            <person name="Barry K."/>
            <person name="Miller A.N."/>
            <person name="Grigoriev I.V."/>
            <person name="Debuchy R."/>
            <person name="Gladieux P."/>
            <person name="Thoren M.H."/>
            <person name="Johannesson H."/>
        </authorList>
    </citation>
    <scope>NUCLEOTIDE SEQUENCE</scope>
    <source>
        <strain evidence="2">CBS 626.80</strain>
    </source>
</reference>
<organism evidence="2 3">
    <name type="scientific">Pseudoneurospora amorphoporcata</name>
    <dbReference type="NCBI Taxonomy" id="241081"/>
    <lineage>
        <taxon>Eukaryota</taxon>
        <taxon>Fungi</taxon>
        <taxon>Dikarya</taxon>
        <taxon>Ascomycota</taxon>
        <taxon>Pezizomycotina</taxon>
        <taxon>Sordariomycetes</taxon>
        <taxon>Sordariomycetidae</taxon>
        <taxon>Sordariales</taxon>
        <taxon>Sordariaceae</taxon>
        <taxon>Pseudoneurospora</taxon>
    </lineage>
</organism>
<keyword evidence="3" id="KW-1185">Reference proteome</keyword>
<sequence>MMKFAVNNVLVAASIVIGAITSTGTGTGTGTGRVSAHPTDDKLIQSIVVRHMLEGRYGTTRSQCKYWADPHNCVPSVCLCENGNIYAINRDNMKKGKHGCDPPGNKYPGGPCTLKASCCHVPTYYGNEDDNPVLT</sequence>
<evidence type="ECO:0000256" key="1">
    <source>
        <dbReference type="SAM" id="SignalP"/>
    </source>
</evidence>
<evidence type="ECO:0000313" key="3">
    <source>
        <dbReference type="Proteomes" id="UP001303222"/>
    </source>
</evidence>
<protein>
    <recommendedName>
        <fullName evidence="4">Secreted protein</fullName>
    </recommendedName>
</protein>
<name>A0AAN6NY90_9PEZI</name>
<evidence type="ECO:0008006" key="4">
    <source>
        <dbReference type="Google" id="ProtNLM"/>
    </source>
</evidence>
<dbReference type="AlphaFoldDB" id="A0AAN6NY90"/>
<comment type="caution">
    <text evidence="2">The sequence shown here is derived from an EMBL/GenBank/DDBJ whole genome shotgun (WGS) entry which is preliminary data.</text>
</comment>
<feature type="chain" id="PRO_5042924180" description="Secreted protein" evidence="1">
    <location>
        <begin position="27"/>
        <end position="135"/>
    </location>
</feature>
<dbReference type="Proteomes" id="UP001303222">
    <property type="component" value="Unassembled WGS sequence"/>
</dbReference>
<evidence type="ECO:0000313" key="2">
    <source>
        <dbReference type="EMBL" id="KAK3954121.1"/>
    </source>
</evidence>
<dbReference type="EMBL" id="MU859094">
    <property type="protein sequence ID" value="KAK3954121.1"/>
    <property type="molecule type" value="Genomic_DNA"/>
</dbReference>
<gene>
    <name evidence="2" type="ORF">QBC32DRAFT_96907</name>
</gene>
<reference evidence="2" key="1">
    <citation type="journal article" date="2023" name="Mol. Phylogenet. Evol.">
        <title>Genome-scale phylogeny and comparative genomics of the fungal order Sordariales.</title>
        <authorList>
            <person name="Hensen N."/>
            <person name="Bonometti L."/>
            <person name="Westerberg I."/>
            <person name="Brannstrom I.O."/>
            <person name="Guillou S."/>
            <person name="Cros-Aarteil S."/>
            <person name="Calhoun S."/>
            <person name="Haridas S."/>
            <person name="Kuo A."/>
            <person name="Mondo S."/>
            <person name="Pangilinan J."/>
            <person name="Riley R."/>
            <person name="LaButti K."/>
            <person name="Andreopoulos B."/>
            <person name="Lipzen A."/>
            <person name="Chen C."/>
            <person name="Yan M."/>
            <person name="Daum C."/>
            <person name="Ng V."/>
            <person name="Clum A."/>
            <person name="Steindorff A."/>
            <person name="Ohm R.A."/>
            <person name="Martin F."/>
            <person name="Silar P."/>
            <person name="Natvig D.O."/>
            <person name="Lalanne C."/>
            <person name="Gautier V."/>
            <person name="Ament-Velasquez S.L."/>
            <person name="Kruys A."/>
            <person name="Hutchinson M.I."/>
            <person name="Powell A.J."/>
            <person name="Barry K."/>
            <person name="Miller A.N."/>
            <person name="Grigoriev I.V."/>
            <person name="Debuchy R."/>
            <person name="Gladieux P."/>
            <person name="Hiltunen Thoren M."/>
            <person name="Johannesson H."/>
        </authorList>
    </citation>
    <scope>NUCLEOTIDE SEQUENCE</scope>
    <source>
        <strain evidence="2">CBS 626.80</strain>
    </source>
</reference>
<accession>A0AAN6NY90</accession>
<proteinExistence type="predicted"/>
<keyword evidence="1" id="KW-0732">Signal</keyword>